<accession>A0A2L0EZ09</accession>
<evidence type="ECO:0000313" key="1">
    <source>
        <dbReference type="EMBL" id="AUX44537.1"/>
    </source>
</evidence>
<proteinExistence type="predicted"/>
<reference evidence="1 2" key="1">
    <citation type="submission" date="2015-09" db="EMBL/GenBank/DDBJ databases">
        <title>Sorangium comparison.</title>
        <authorList>
            <person name="Zaburannyi N."/>
            <person name="Bunk B."/>
            <person name="Overmann J."/>
            <person name="Mueller R."/>
        </authorList>
    </citation>
    <scope>NUCLEOTIDE SEQUENCE [LARGE SCALE GENOMIC DNA]</scope>
    <source>
        <strain evidence="1 2">So ce26</strain>
    </source>
</reference>
<gene>
    <name evidence="1" type="ORF">SOCE26_060010</name>
</gene>
<organism evidence="1 2">
    <name type="scientific">Sorangium cellulosum</name>
    <name type="common">Polyangium cellulosum</name>
    <dbReference type="NCBI Taxonomy" id="56"/>
    <lineage>
        <taxon>Bacteria</taxon>
        <taxon>Pseudomonadati</taxon>
        <taxon>Myxococcota</taxon>
        <taxon>Polyangia</taxon>
        <taxon>Polyangiales</taxon>
        <taxon>Polyangiaceae</taxon>
        <taxon>Sorangium</taxon>
    </lineage>
</organism>
<evidence type="ECO:0000313" key="2">
    <source>
        <dbReference type="Proteomes" id="UP000238348"/>
    </source>
</evidence>
<dbReference type="EMBL" id="CP012673">
    <property type="protein sequence ID" value="AUX44537.1"/>
    <property type="molecule type" value="Genomic_DNA"/>
</dbReference>
<dbReference type="Proteomes" id="UP000238348">
    <property type="component" value="Chromosome"/>
</dbReference>
<dbReference type="AlphaFoldDB" id="A0A2L0EZ09"/>
<sequence>MNSSQCETYTHVATQHCIAVLLPFPEGWVAFTPDGRYKFSGDLASNFWHAIHLCRFEPGELDPYAPNLRLNDETPLATAAPRCSPSP</sequence>
<name>A0A2L0EZ09_SORCE</name>
<protein>
    <submittedName>
        <fullName evidence="1">Uncharacterized protein</fullName>
    </submittedName>
</protein>